<dbReference type="PANTHER" id="PTHR34191">
    <property type="entry name" value="LATE EMBRYOGENESIS ABUNDANT PROTEIN (LEA) FAMILY PROTEIN"/>
    <property type="match status" value="1"/>
</dbReference>
<evidence type="ECO:0000313" key="3">
    <source>
        <dbReference type="Proteomes" id="UP000315295"/>
    </source>
</evidence>
<dbReference type="STRING" id="106549.A0A540LG64"/>
<evidence type="ECO:0000313" key="2">
    <source>
        <dbReference type="EMBL" id="TQD85463.1"/>
    </source>
</evidence>
<dbReference type="InterPro" id="IPR039624">
    <property type="entry name" value="LEA1/2/D7/KIN2"/>
</dbReference>
<proteinExistence type="predicted"/>
<dbReference type="PANTHER" id="PTHR34191:SF20">
    <property type="entry name" value="LATE EMBRYOGENESIS ABUNDANT PROTEIN (LEA) FAMILY PROTEIN"/>
    <property type="match status" value="1"/>
</dbReference>
<feature type="compositionally biased region" description="Polar residues" evidence="1">
    <location>
        <begin position="79"/>
        <end position="89"/>
    </location>
</feature>
<organism evidence="2 3">
    <name type="scientific">Malus baccata</name>
    <name type="common">Siberian crab apple</name>
    <name type="synonym">Pyrus baccata</name>
    <dbReference type="NCBI Taxonomy" id="106549"/>
    <lineage>
        <taxon>Eukaryota</taxon>
        <taxon>Viridiplantae</taxon>
        <taxon>Streptophyta</taxon>
        <taxon>Embryophyta</taxon>
        <taxon>Tracheophyta</taxon>
        <taxon>Spermatophyta</taxon>
        <taxon>Magnoliopsida</taxon>
        <taxon>eudicotyledons</taxon>
        <taxon>Gunneridae</taxon>
        <taxon>Pentapetalae</taxon>
        <taxon>rosids</taxon>
        <taxon>fabids</taxon>
        <taxon>Rosales</taxon>
        <taxon>Rosaceae</taxon>
        <taxon>Amygdaloideae</taxon>
        <taxon>Maleae</taxon>
        <taxon>Malus</taxon>
    </lineage>
</organism>
<sequence length="89" mass="9542">MSSMQQPFNAGQSQGQGQAKAEEWMQSTQETAHEARNATADAAQSAKESAQHGKDQSAGFLQQTGEQVMNMAHGAMDSVKNTLGMNEKK</sequence>
<dbReference type="Proteomes" id="UP000315295">
    <property type="component" value="Unassembled WGS sequence"/>
</dbReference>
<dbReference type="AlphaFoldDB" id="A0A540LG64"/>
<accession>A0A540LG64</accession>
<feature type="region of interest" description="Disordered" evidence="1">
    <location>
        <begin position="1"/>
        <end position="89"/>
    </location>
</feature>
<dbReference type="SMR" id="A0A540LG64"/>
<feature type="compositionally biased region" description="Low complexity" evidence="1">
    <location>
        <begin position="10"/>
        <end position="19"/>
    </location>
</feature>
<name>A0A540LG64_MALBA</name>
<gene>
    <name evidence="2" type="ORF">C1H46_028986</name>
</gene>
<reference evidence="2 3" key="1">
    <citation type="journal article" date="2019" name="G3 (Bethesda)">
        <title>Sequencing of a Wild Apple (Malus baccata) Genome Unravels the Differences Between Cultivated and Wild Apple Species Regarding Disease Resistance and Cold Tolerance.</title>
        <authorList>
            <person name="Chen X."/>
        </authorList>
    </citation>
    <scope>NUCLEOTIDE SEQUENCE [LARGE SCALE GENOMIC DNA]</scope>
    <source>
        <strain evidence="3">cv. Shandingzi</strain>
        <tissue evidence="2">Leaves</tissue>
    </source>
</reference>
<comment type="caution">
    <text evidence="2">The sequence shown here is derived from an EMBL/GenBank/DDBJ whole genome shotgun (WGS) entry which is preliminary data.</text>
</comment>
<keyword evidence="3" id="KW-1185">Reference proteome</keyword>
<evidence type="ECO:0000256" key="1">
    <source>
        <dbReference type="SAM" id="MobiDB-lite"/>
    </source>
</evidence>
<dbReference type="EMBL" id="VIEB01000596">
    <property type="protein sequence ID" value="TQD85463.1"/>
    <property type="molecule type" value="Genomic_DNA"/>
</dbReference>
<protein>
    <submittedName>
        <fullName evidence="2">Uncharacterized protein</fullName>
    </submittedName>
</protein>